<dbReference type="AlphaFoldDB" id="A0A1G1W3Q2"/>
<comment type="subcellular location">
    <subcellularLocation>
        <location evidence="1">Cytoplasm</location>
    </subcellularLocation>
</comment>
<dbReference type="EC" id="2.7.7.87" evidence="3"/>
<keyword evidence="5" id="KW-0808">Transferase</keyword>
<comment type="caution">
    <text evidence="13">The sequence shown here is derived from an EMBL/GenBank/DDBJ whole genome shotgun (WGS) entry which is preliminary data.</text>
</comment>
<sequence length="203" mass="22736">MIKEAVNRFKTGGVVIFPTDTVYGIGCTISKKRAVRKIYKIRRDKPTKPQLILVSSINQAFKYGFFDELAKKFAKMFWPGPLTVVVRARAKVPKSIRSQGETVGIRMPNQPPLLEIIRQVGEPILAPSANFHGKKAPASFTKIDKKLLALVDYAINFRRLPGGFEMSKEPSTVVDLTKQPYQVIRPGAIASEKLKKAVEEPRK</sequence>
<evidence type="ECO:0000256" key="9">
    <source>
        <dbReference type="ARBA" id="ARBA00022840"/>
    </source>
</evidence>
<evidence type="ECO:0000313" key="13">
    <source>
        <dbReference type="EMBL" id="OGY22263.1"/>
    </source>
</evidence>
<evidence type="ECO:0000256" key="4">
    <source>
        <dbReference type="ARBA" id="ARBA00022490"/>
    </source>
</evidence>
<keyword evidence="9" id="KW-0067">ATP-binding</keyword>
<evidence type="ECO:0000256" key="8">
    <source>
        <dbReference type="ARBA" id="ARBA00022741"/>
    </source>
</evidence>
<dbReference type="GO" id="GO:0006450">
    <property type="term" value="P:regulation of translational fidelity"/>
    <property type="evidence" value="ECO:0007669"/>
    <property type="project" value="TreeGrafter"/>
</dbReference>
<dbReference type="EMBL" id="MHCN01000007">
    <property type="protein sequence ID" value="OGY22263.1"/>
    <property type="molecule type" value="Genomic_DNA"/>
</dbReference>
<reference evidence="13 14" key="1">
    <citation type="journal article" date="2016" name="Nat. Commun.">
        <title>Thousands of microbial genomes shed light on interconnected biogeochemical processes in an aquifer system.</title>
        <authorList>
            <person name="Anantharaman K."/>
            <person name="Brown C.T."/>
            <person name="Hug L.A."/>
            <person name="Sharon I."/>
            <person name="Castelle C.J."/>
            <person name="Probst A.J."/>
            <person name="Thomas B.C."/>
            <person name="Singh A."/>
            <person name="Wilkins M.J."/>
            <person name="Karaoz U."/>
            <person name="Brodie E.L."/>
            <person name="Williams K.H."/>
            <person name="Hubbard S.S."/>
            <person name="Banfield J.F."/>
        </authorList>
    </citation>
    <scope>NUCLEOTIDE SEQUENCE [LARGE SCALE GENOMIC DNA]</scope>
</reference>
<dbReference type="InterPro" id="IPR050156">
    <property type="entry name" value="TC-AMP_synthase_SUA5"/>
</dbReference>
<evidence type="ECO:0000256" key="7">
    <source>
        <dbReference type="ARBA" id="ARBA00022695"/>
    </source>
</evidence>
<dbReference type="NCBIfam" id="TIGR00057">
    <property type="entry name" value="L-threonylcarbamoyladenylate synthase"/>
    <property type="match status" value="1"/>
</dbReference>
<dbReference type="GO" id="GO:0008033">
    <property type="term" value="P:tRNA processing"/>
    <property type="evidence" value="ECO:0007669"/>
    <property type="project" value="UniProtKB-KW"/>
</dbReference>
<gene>
    <name evidence="13" type="ORF">A2113_03225</name>
</gene>
<dbReference type="STRING" id="1802591.A2113_03225"/>
<dbReference type="GO" id="GO:0061710">
    <property type="term" value="F:L-threonylcarbamoyladenylate synthase"/>
    <property type="evidence" value="ECO:0007669"/>
    <property type="project" value="UniProtKB-EC"/>
</dbReference>
<dbReference type="InterPro" id="IPR017945">
    <property type="entry name" value="DHBP_synth_RibB-like_a/b_dom"/>
</dbReference>
<organism evidence="13 14">
    <name type="scientific">Candidatus Woykebacteria bacterium GWA1_44_8</name>
    <dbReference type="NCBI Taxonomy" id="1802591"/>
    <lineage>
        <taxon>Bacteria</taxon>
        <taxon>Candidatus Woykeibacteriota</taxon>
    </lineage>
</organism>
<evidence type="ECO:0000256" key="1">
    <source>
        <dbReference type="ARBA" id="ARBA00004496"/>
    </source>
</evidence>
<dbReference type="Proteomes" id="UP000176299">
    <property type="component" value="Unassembled WGS sequence"/>
</dbReference>
<evidence type="ECO:0000256" key="3">
    <source>
        <dbReference type="ARBA" id="ARBA00012584"/>
    </source>
</evidence>
<evidence type="ECO:0000256" key="5">
    <source>
        <dbReference type="ARBA" id="ARBA00022679"/>
    </source>
</evidence>
<dbReference type="GO" id="GO:0003725">
    <property type="term" value="F:double-stranded RNA binding"/>
    <property type="evidence" value="ECO:0007669"/>
    <property type="project" value="InterPro"/>
</dbReference>
<dbReference type="InterPro" id="IPR006070">
    <property type="entry name" value="Sua5-like_dom"/>
</dbReference>
<evidence type="ECO:0000313" key="14">
    <source>
        <dbReference type="Proteomes" id="UP000176299"/>
    </source>
</evidence>
<comment type="catalytic activity">
    <reaction evidence="11">
        <text>L-threonine + hydrogencarbonate + ATP = L-threonylcarbamoyladenylate + diphosphate + H2O</text>
        <dbReference type="Rhea" id="RHEA:36407"/>
        <dbReference type="ChEBI" id="CHEBI:15377"/>
        <dbReference type="ChEBI" id="CHEBI:17544"/>
        <dbReference type="ChEBI" id="CHEBI:30616"/>
        <dbReference type="ChEBI" id="CHEBI:33019"/>
        <dbReference type="ChEBI" id="CHEBI:57926"/>
        <dbReference type="ChEBI" id="CHEBI:73682"/>
        <dbReference type="EC" id="2.7.7.87"/>
    </reaction>
</comment>
<evidence type="ECO:0000256" key="6">
    <source>
        <dbReference type="ARBA" id="ARBA00022694"/>
    </source>
</evidence>
<evidence type="ECO:0000259" key="12">
    <source>
        <dbReference type="PROSITE" id="PS51163"/>
    </source>
</evidence>
<comment type="similarity">
    <text evidence="2">Belongs to the SUA5 family.</text>
</comment>
<name>A0A1G1W3Q2_9BACT</name>
<dbReference type="GO" id="GO:0005524">
    <property type="term" value="F:ATP binding"/>
    <property type="evidence" value="ECO:0007669"/>
    <property type="project" value="UniProtKB-KW"/>
</dbReference>
<dbReference type="SUPFAM" id="SSF55821">
    <property type="entry name" value="YrdC/RibB"/>
    <property type="match status" value="1"/>
</dbReference>
<proteinExistence type="inferred from homology"/>
<keyword evidence="8" id="KW-0547">Nucleotide-binding</keyword>
<dbReference type="PANTHER" id="PTHR17490">
    <property type="entry name" value="SUA5"/>
    <property type="match status" value="1"/>
</dbReference>
<keyword evidence="7" id="KW-0548">Nucleotidyltransferase</keyword>
<dbReference type="Gene3D" id="3.90.870.10">
    <property type="entry name" value="DHBP synthase"/>
    <property type="match status" value="1"/>
</dbReference>
<keyword evidence="6" id="KW-0819">tRNA processing</keyword>
<dbReference type="GO" id="GO:0005737">
    <property type="term" value="C:cytoplasm"/>
    <property type="evidence" value="ECO:0007669"/>
    <property type="project" value="UniProtKB-SubCell"/>
</dbReference>
<dbReference type="Pfam" id="PF01300">
    <property type="entry name" value="Sua5_yciO_yrdC"/>
    <property type="match status" value="1"/>
</dbReference>
<feature type="domain" description="YrdC-like" evidence="12">
    <location>
        <begin position="1"/>
        <end position="189"/>
    </location>
</feature>
<accession>A0A1G1W3Q2</accession>
<dbReference type="GO" id="GO:0000049">
    <property type="term" value="F:tRNA binding"/>
    <property type="evidence" value="ECO:0007669"/>
    <property type="project" value="TreeGrafter"/>
</dbReference>
<protein>
    <recommendedName>
        <fullName evidence="10">L-threonylcarbamoyladenylate synthase</fullName>
        <ecNumber evidence="3">2.7.7.87</ecNumber>
    </recommendedName>
    <alternativeName>
        <fullName evidence="10">L-threonylcarbamoyladenylate synthase</fullName>
    </alternativeName>
</protein>
<evidence type="ECO:0000256" key="10">
    <source>
        <dbReference type="ARBA" id="ARBA00029774"/>
    </source>
</evidence>
<evidence type="ECO:0000256" key="11">
    <source>
        <dbReference type="ARBA" id="ARBA00048366"/>
    </source>
</evidence>
<dbReference type="PROSITE" id="PS51163">
    <property type="entry name" value="YRDC"/>
    <property type="match status" value="1"/>
</dbReference>
<evidence type="ECO:0000256" key="2">
    <source>
        <dbReference type="ARBA" id="ARBA00007663"/>
    </source>
</evidence>
<keyword evidence="4" id="KW-0963">Cytoplasm</keyword>
<dbReference type="PANTHER" id="PTHR17490:SF16">
    <property type="entry name" value="THREONYLCARBAMOYL-AMP SYNTHASE"/>
    <property type="match status" value="1"/>
</dbReference>